<reference evidence="12 13" key="1">
    <citation type="journal article" date="2018" name="Syst. Appl. Microbiol.">
        <title>Corynebacterium heidelbergense sp. nov., isolated from the preen glands of Egyptian geese (Alopochen aegyptiacus).</title>
        <authorList>
            <person name="Braun M.S."/>
            <person name="Wang E."/>
            <person name="Zimmermann S."/>
            <person name="Wink M."/>
        </authorList>
    </citation>
    <scope>NUCLEOTIDE SEQUENCE [LARGE SCALE GENOMIC DNA]</scope>
    <source>
        <strain evidence="12 13">DSM 104638</strain>
    </source>
</reference>
<keyword evidence="5" id="KW-0547">Nucleotide-binding</keyword>
<evidence type="ECO:0000256" key="2">
    <source>
        <dbReference type="ARBA" id="ARBA00012438"/>
    </source>
</evidence>
<dbReference type="OrthoDB" id="227596at2"/>
<evidence type="ECO:0000256" key="6">
    <source>
        <dbReference type="ARBA" id="ARBA00022777"/>
    </source>
</evidence>
<dbReference type="EC" id="2.7.13.3" evidence="2"/>
<evidence type="ECO:0000313" key="13">
    <source>
        <dbReference type="Proteomes" id="UP000251047"/>
    </source>
</evidence>
<dbReference type="Pfam" id="PF07730">
    <property type="entry name" value="HisKA_3"/>
    <property type="match status" value="1"/>
</dbReference>
<keyword evidence="10" id="KW-1133">Transmembrane helix</keyword>
<dbReference type="InterPro" id="IPR050482">
    <property type="entry name" value="Sensor_HK_TwoCompSys"/>
</dbReference>
<organism evidence="12 13">
    <name type="scientific">Corynebacterium heidelbergense</name>
    <dbReference type="NCBI Taxonomy" id="2055947"/>
    <lineage>
        <taxon>Bacteria</taxon>
        <taxon>Bacillati</taxon>
        <taxon>Actinomycetota</taxon>
        <taxon>Actinomycetes</taxon>
        <taxon>Mycobacteriales</taxon>
        <taxon>Corynebacteriaceae</taxon>
        <taxon>Corynebacterium</taxon>
    </lineage>
</organism>
<evidence type="ECO:0000256" key="9">
    <source>
        <dbReference type="SAM" id="MobiDB-lite"/>
    </source>
</evidence>
<feature type="transmembrane region" description="Helical" evidence="10">
    <location>
        <begin position="126"/>
        <end position="145"/>
    </location>
</feature>
<dbReference type="Gene3D" id="1.20.5.1930">
    <property type="match status" value="1"/>
</dbReference>
<dbReference type="GO" id="GO:0005524">
    <property type="term" value="F:ATP binding"/>
    <property type="evidence" value="ECO:0007669"/>
    <property type="project" value="UniProtKB-KW"/>
</dbReference>
<evidence type="ECO:0000313" key="12">
    <source>
        <dbReference type="EMBL" id="RAV34813.1"/>
    </source>
</evidence>
<keyword evidence="8" id="KW-0902">Two-component regulatory system</keyword>
<sequence length="417" mass="45765">METHNPEQNPTTSSHPHATPTSPWWKEKGFWVRLAVQTAVLLTFGPALVAGPQHLHGWQVLGVWVSSAVVFVGLLVQRWRARIGLAVVAVGLGVAALTATGEVMFYYVVVVYEAWYITAFLSHRKWVLLGALWVGSEFAVGWLLWAPYGIGQPLFDKQGMIVTATVLRIVTLTVFITVSIGFGALWGRGTWRRNYELQTLRARAELATMTERNRIAREMHDIIAHTLTLVIAQADGGRYAGQREPDKALQALDTISERSRAALVHMRGLLSVLRDDNENDRSVDSAPGVAGIPDLVEDAKRHGLNVTFRVEGTVREMDDVRSLTAYRVVQECLTNVLKHAGFVLADISLTWGEEAVSITVDNAPGNADAAPGRRQIAGSGRGLTGLKERVRIHGGQVTWGPSQRYPGGWAVIATLPY</sequence>
<dbReference type="Proteomes" id="UP000251047">
    <property type="component" value="Unassembled WGS sequence"/>
</dbReference>
<gene>
    <name evidence="12" type="ORF">CWC39_01390</name>
</gene>
<evidence type="ECO:0000256" key="8">
    <source>
        <dbReference type="ARBA" id="ARBA00023012"/>
    </source>
</evidence>
<keyword evidence="6" id="KW-0418">Kinase</keyword>
<dbReference type="InterPro" id="IPR036890">
    <property type="entry name" value="HATPase_C_sf"/>
</dbReference>
<dbReference type="SUPFAM" id="SSF55874">
    <property type="entry name" value="ATPase domain of HSP90 chaperone/DNA topoisomerase II/histidine kinase"/>
    <property type="match status" value="1"/>
</dbReference>
<evidence type="ECO:0000256" key="5">
    <source>
        <dbReference type="ARBA" id="ARBA00022741"/>
    </source>
</evidence>
<feature type="transmembrane region" description="Helical" evidence="10">
    <location>
        <begin position="83"/>
        <end position="99"/>
    </location>
</feature>
<name>A0A364VDT9_9CORY</name>
<proteinExistence type="predicted"/>
<dbReference type="CDD" id="cd16917">
    <property type="entry name" value="HATPase_UhpB-NarQ-NarX-like"/>
    <property type="match status" value="1"/>
</dbReference>
<evidence type="ECO:0000256" key="3">
    <source>
        <dbReference type="ARBA" id="ARBA00022553"/>
    </source>
</evidence>
<feature type="transmembrane region" description="Helical" evidence="10">
    <location>
        <begin position="105"/>
        <end position="121"/>
    </location>
</feature>
<evidence type="ECO:0000256" key="7">
    <source>
        <dbReference type="ARBA" id="ARBA00022840"/>
    </source>
</evidence>
<protein>
    <recommendedName>
        <fullName evidence="2">histidine kinase</fullName>
        <ecNumber evidence="2">2.7.13.3</ecNumber>
    </recommendedName>
</protein>
<dbReference type="PANTHER" id="PTHR24421:SF10">
    <property type="entry name" value="NITRATE_NITRITE SENSOR PROTEIN NARQ"/>
    <property type="match status" value="1"/>
</dbReference>
<dbReference type="RefSeq" id="WP_112768727.1">
    <property type="nucleotide sequence ID" value="NZ_CP063191.1"/>
</dbReference>
<keyword evidence="10" id="KW-0472">Membrane</keyword>
<keyword evidence="4" id="KW-0808">Transferase</keyword>
<dbReference type="GO" id="GO:0016020">
    <property type="term" value="C:membrane"/>
    <property type="evidence" value="ECO:0007669"/>
    <property type="project" value="InterPro"/>
</dbReference>
<feature type="compositionally biased region" description="Low complexity" evidence="9">
    <location>
        <begin position="10"/>
        <end position="21"/>
    </location>
</feature>
<feature type="transmembrane region" description="Helical" evidence="10">
    <location>
        <begin position="30"/>
        <end position="50"/>
    </location>
</feature>
<dbReference type="Gene3D" id="3.30.565.10">
    <property type="entry name" value="Histidine kinase-like ATPase, C-terminal domain"/>
    <property type="match status" value="1"/>
</dbReference>
<dbReference type="GO" id="GO:0000155">
    <property type="term" value="F:phosphorelay sensor kinase activity"/>
    <property type="evidence" value="ECO:0007669"/>
    <property type="project" value="InterPro"/>
</dbReference>
<keyword evidence="10" id="KW-0812">Transmembrane</keyword>
<comment type="caution">
    <text evidence="12">The sequence shown here is derived from an EMBL/GenBank/DDBJ whole genome shotgun (WGS) entry which is preliminary data.</text>
</comment>
<evidence type="ECO:0000259" key="11">
    <source>
        <dbReference type="Pfam" id="PF07730"/>
    </source>
</evidence>
<evidence type="ECO:0000256" key="1">
    <source>
        <dbReference type="ARBA" id="ARBA00000085"/>
    </source>
</evidence>
<dbReference type="GO" id="GO:0046983">
    <property type="term" value="F:protein dimerization activity"/>
    <property type="evidence" value="ECO:0007669"/>
    <property type="project" value="InterPro"/>
</dbReference>
<dbReference type="PANTHER" id="PTHR24421">
    <property type="entry name" value="NITRATE/NITRITE SENSOR PROTEIN NARX-RELATED"/>
    <property type="match status" value="1"/>
</dbReference>
<accession>A0A364VDT9</accession>
<evidence type="ECO:0000256" key="10">
    <source>
        <dbReference type="SAM" id="Phobius"/>
    </source>
</evidence>
<keyword evidence="3" id="KW-0597">Phosphoprotein</keyword>
<evidence type="ECO:0000256" key="4">
    <source>
        <dbReference type="ARBA" id="ARBA00022679"/>
    </source>
</evidence>
<keyword evidence="7" id="KW-0067">ATP-binding</keyword>
<feature type="region of interest" description="Disordered" evidence="9">
    <location>
        <begin position="1"/>
        <end position="21"/>
    </location>
</feature>
<dbReference type="InterPro" id="IPR011712">
    <property type="entry name" value="Sig_transdc_His_kin_sub3_dim/P"/>
</dbReference>
<dbReference type="AlphaFoldDB" id="A0A364VDT9"/>
<dbReference type="EMBL" id="PHQP01000005">
    <property type="protein sequence ID" value="RAV34813.1"/>
    <property type="molecule type" value="Genomic_DNA"/>
</dbReference>
<comment type="catalytic activity">
    <reaction evidence="1">
        <text>ATP + protein L-histidine = ADP + protein N-phospho-L-histidine.</text>
        <dbReference type="EC" id="2.7.13.3"/>
    </reaction>
</comment>
<feature type="domain" description="Signal transduction histidine kinase subgroup 3 dimerisation and phosphoacceptor" evidence="11">
    <location>
        <begin position="211"/>
        <end position="276"/>
    </location>
</feature>
<feature type="transmembrane region" description="Helical" evidence="10">
    <location>
        <begin position="56"/>
        <end position="76"/>
    </location>
</feature>
<feature type="transmembrane region" description="Helical" evidence="10">
    <location>
        <begin position="165"/>
        <end position="186"/>
    </location>
</feature>